<name>A0A2Z4ANC7_9BACT</name>
<accession>A0A2Z4ANC7</accession>
<dbReference type="GO" id="GO:0004175">
    <property type="term" value="F:endopeptidase activity"/>
    <property type="evidence" value="ECO:0007669"/>
    <property type="project" value="UniProtKB-ARBA"/>
</dbReference>
<keyword evidence="1" id="KW-1133">Transmembrane helix</keyword>
<dbReference type="AlphaFoldDB" id="A0A2Z4ANC7"/>
<evidence type="ECO:0000313" key="4">
    <source>
        <dbReference type="Proteomes" id="UP000247465"/>
    </source>
</evidence>
<sequence length="162" mass="18392">MILISLRVNTSPDFYQPSYLPSRDWLGPTSLSISVILIVHLASIFSVKKWRTLQRNLRDLEALFGLLNHRQIFLIALCSGIAEELFFREWLLNETGLIVSSLIFGAAHIPPNRAWLFWPLSALLIGLFLGALCLWTDTLFYAIGVHVGINFLNILRLSRGNQ</sequence>
<keyword evidence="1" id="KW-0472">Membrane</keyword>
<feature type="domain" description="CAAX prenyl protease 2/Lysostaphin resistance protein A-like" evidence="2">
    <location>
        <begin position="71"/>
        <end position="152"/>
    </location>
</feature>
<evidence type="ECO:0000259" key="2">
    <source>
        <dbReference type="Pfam" id="PF02517"/>
    </source>
</evidence>
<dbReference type="InterPro" id="IPR003675">
    <property type="entry name" value="Rce1/LyrA-like_dom"/>
</dbReference>
<dbReference type="Pfam" id="PF02517">
    <property type="entry name" value="Rce1-like"/>
    <property type="match status" value="1"/>
</dbReference>
<reference evidence="3 4" key="1">
    <citation type="submission" date="2018-06" db="EMBL/GenBank/DDBJ databases">
        <title>Draft Genome Sequence of a Novel Marine Bacterium Related to the Verrucomicrobia.</title>
        <authorList>
            <person name="Vosseberg J."/>
            <person name="Martijn J."/>
            <person name="Ettema T.J.G."/>
        </authorList>
    </citation>
    <scope>NUCLEOTIDE SEQUENCE [LARGE SCALE GENOMIC DNA]</scope>
    <source>
        <strain evidence="3">TARA_B100001123</strain>
    </source>
</reference>
<gene>
    <name evidence="3" type="ORF">DF168_02145</name>
</gene>
<evidence type="ECO:0000256" key="1">
    <source>
        <dbReference type="SAM" id="Phobius"/>
    </source>
</evidence>
<proteinExistence type="predicted"/>
<dbReference type="GO" id="GO:0080120">
    <property type="term" value="P:CAAX-box protein maturation"/>
    <property type="evidence" value="ECO:0007669"/>
    <property type="project" value="UniProtKB-ARBA"/>
</dbReference>
<protein>
    <recommendedName>
        <fullName evidence="2">CAAX prenyl protease 2/Lysostaphin resistance protein A-like domain-containing protein</fullName>
    </recommendedName>
</protein>
<dbReference type="Proteomes" id="UP000247465">
    <property type="component" value="Chromosome"/>
</dbReference>
<feature type="transmembrane region" description="Helical" evidence="1">
    <location>
        <begin position="114"/>
        <end position="132"/>
    </location>
</feature>
<feature type="transmembrane region" description="Helical" evidence="1">
    <location>
        <begin position="138"/>
        <end position="155"/>
    </location>
</feature>
<dbReference type="EMBL" id="CP029803">
    <property type="protein sequence ID" value="AWT60920.1"/>
    <property type="molecule type" value="Genomic_DNA"/>
</dbReference>
<dbReference type="InterPro" id="IPR052710">
    <property type="entry name" value="CAAX_protease"/>
</dbReference>
<keyword evidence="1" id="KW-0812">Transmembrane</keyword>
<dbReference type="PANTHER" id="PTHR36435">
    <property type="entry name" value="SLR1288 PROTEIN"/>
    <property type="match status" value="1"/>
</dbReference>
<dbReference type="PANTHER" id="PTHR36435:SF1">
    <property type="entry name" value="CAAX AMINO TERMINAL PROTEASE FAMILY PROTEIN"/>
    <property type="match status" value="1"/>
</dbReference>
<evidence type="ECO:0000313" key="3">
    <source>
        <dbReference type="EMBL" id="AWT60920.1"/>
    </source>
</evidence>
<feature type="transmembrane region" description="Helical" evidence="1">
    <location>
        <begin position="25"/>
        <end position="47"/>
    </location>
</feature>
<dbReference type="KEGG" id="mtar:DF168_02145"/>
<organism evidence="3 4">
    <name type="scientific">Candidatus Moanibacter tarae</name>
    <dbReference type="NCBI Taxonomy" id="2200854"/>
    <lineage>
        <taxon>Bacteria</taxon>
        <taxon>Pseudomonadati</taxon>
        <taxon>Verrucomicrobiota</taxon>
        <taxon>Opitutia</taxon>
        <taxon>Puniceicoccales</taxon>
        <taxon>Puniceicoccales incertae sedis</taxon>
        <taxon>Candidatus Moanibacter</taxon>
    </lineage>
</organism>